<name>A0A8J4YGH4_CHIOP</name>
<evidence type="ECO:0000313" key="2">
    <source>
        <dbReference type="EMBL" id="KAG0722756.1"/>
    </source>
</evidence>
<protein>
    <submittedName>
        <fullName evidence="2">Uncharacterized protein</fullName>
    </submittedName>
</protein>
<dbReference type="AlphaFoldDB" id="A0A8J4YGH4"/>
<accession>A0A8J4YGH4</accession>
<sequence>MLFNGEKFQLLRSGTNQEILNNTSLLSSEKQVIATSPHVKCLGRHLNADGTFQHHIEETIKRARRIAGWILRTFYSQEEECMMTLWRALVQPILDYCSQLWSPHKAMDIQALESVKRSFTRQIRGMKELSYWERLKRIGLYSQQRRKERYSTIYIWKILEEKVPNPSNINKVGAYKNERAGQKCFRKAPPTQAPARIKTFLSASLQWPKNLEQPPKKHPRHHRQLHGEVKIPTGRIPGDSPR</sequence>
<reference evidence="2" key="1">
    <citation type="submission" date="2020-07" db="EMBL/GenBank/DDBJ databases">
        <title>The High-quality genome of the commercially important snow crab, Chionoecetes opilio.</title>
        <authorList>
            <person name="Jeong J.-H."/>
            <person name="Ryu S."/>
        </authorList>
    </citation>
    <scope>NUCLEOTIDE SEQUENCE</scope>
    <source>
        <strain evidence="2">MADBK_172401_WGS</strain>
        <tissue evidence="2">Digestive gland</tissue>
    </source>
</reference>
<dbReference type="OrthoDB" id="426210at2759"/>
<dbReference type="EMBL" id="JACEEZ010009124">
    <property type="protein sequence ID" value="KAG0722756.1"/>
    <property type="molecule type" value="Genomic_DNA"/>
</dbReference>
<dbReference type="PANTHER" id="PTHR33332">
    <property type="entry name" value="REVERSE TRANSCRIPTASE DOMAIN-CONTAINING PROTEIN"/>
    <property type="match status" value="1"/>
</dbReference>
<keyword evidence="3" id="KW-1185">Reference proteome</keyword>
<dbReference type="PRINTS" id="PR01345">
    <property type="entry name" value="CERVTRCPTASE"/>
</dbReference>
<evidence type="ECO:0000313" key="3">
    <source>
        <dbReference type="Proteomes" id="UP000770661"/>
    </source>
</evidence>
<dbReference type="Proteomes" id="UP000770661">
    <property type="component" value="Unassembled WGS sequence"/>
</dbReference>
<organism evidence="2 3">
    <name type="scientific">Chionoecetes opilio</name>
    <name type="common">Atlantic snow crab</name>
    <name type="synonym">Cancer opilio</name>
    <dbReference type="NCBI Taxonomy" id="41210"/>
    <lineage>
        <taxon>Eukaryota</taxon>
        <taxon>Metazoa</taxon>
        <taxon>Ecdysozoa</taxon>
        <taxon>Arthropoda</taxon>
        <taxon>Crustacea</taxon>
        <taxon>Multicrustacea</taxon>
        <taxon>Malacostraca</taxon>
        <taxon>Eumalacostraca</taxon>
        <taxon>Eucarida</taxon>
        <taxon>Decapoda</taxon>
        <taxon>Pleocyemata</taxon>
        <taxon>Brachyura</taxon>
        <taxon>Eubrachyura</taxon>
        <taxon>Majoidea</taxon>
        <taxon>Majidae</taxon>
        <taxon>Chionoecetes</taxon>
    </lineage>
</organism>
<feature type="region of interest" description="Disordered" evidence="1">
    <location>
        <begin position="208"/>
        <end position="242"/>
    </location>
</feature>
<proteinExistence type="predicted"/>
<evidence type="ECO:0000256" key="1">
    <source>
        <dbReference type="SAM" id="MobiDB-lite"/>
    </source>
</evidence>
<comment type="caution">
    <text evidence="2">The sequence shown here is derived from an EMBL/GenBank/DDBJ whole genome shotgun (WGS) entry which is preliminary data.</text>
</comment>
<gene>
    <name evidence="2" type="ORF">GWK47_043904</name>
</gene>